<protein>
    <recommendedName>
        <fullName evidence="3">Prenyltransferase</fullName>
    </recommendedName>
</protein>
<sequence length="292" mass="34239">MTTEDIKADMIDRIMALQDDQGCWFDLKEGDKYYDELQWHHYVPKYKSTLWTLILLADLEVDPKTPELIQPLEIVTQQFLNQEHGIFTIGKSHFPIPCLNGNMLYLHHYFQSDSDALMNRVVDFFWEYQRFDDGDFITPKEFPYHKNQSCYGKHTCYWGVVKLLKGLSFIPAEKRSDKAKLLLQRCIDFVLKHEVCYSSHSPSEFLHPKISQLTFPNMYRGDFLEILWLLKREHVVVPQMQRAIDLLKEKMDQDGTFPLESPIGNLAIPIGKGEKGRALVTHRARMVLEEII</sequence>
<keyword evidence="2" id="KW-1185">Reference proteome</keyword>
<dbReference type="Proteomes" id="UP000279029">
    <property type="component" value="Chromosome"/>
</dbReference>
<dbReference type="KEGG" id="cbar:PATL70BA_0771"/>
<name>A0A3P7NZ93_9FIRM</name>
<dbReference type="SUPFAM" id="SSF48239">
    <property type="entry name" value="Terpenoid cyclases/Protein prenyltransferases"/>
    <property type="match status" value="1"/>
</dbReference>
<dbReference type="RefSeq" id="WP_125136117.1">
    <property type="nucleotide sequence ID" value="NZ_LR130778.1"/>
</dbReference>
<gene>
    <name evidence="1" type="ORF">PATL70BA_0771</name>
</gene>
<proteinExistence type="predicted"/>
<dbReference type="OrthoDB" id="370326at2"/>
<dbReference type="EMBL" id="LR130778">
    <property type="protein sequence ID" value="VDN46640.1"/>
    <property type="molecule type" value="Genomic_DNA"/>
</dbReference>
<dbReference type="InterPro" id="IPR008930">
    <property type="entry name" value="Terpenoid_cyclase/PrenylTrfase"/>
</dbReference>
<reference evidence="1 2" key="1">
    <citation type="submission" date="2018-09" db="EMBL/GenBank/DDBJ databases">
        <authorList>
            <person name="Postec A."/>
        </authorList>
    </citation>
    <scope>NUCLEOTIDE SEQUENCE [LARGE SCALE GENOMIC DNA]</scope>
    <source>
        <strain evidence="1">70B-A</strain>
    </source>
</reference>
<dbReference type="AlphaFoldDB" id="A0A3P7NZ93"/>
<evidence type="ECO:0000313" key="2">
    <source>
        <dbReference type="Proteomes" id="UP000279029"/>
    </source>
</evidence>
<accession>A0A3P7NZ93</accession>
<evidence type="ECO:0000313" key="1">
    <source>
        <dbReference type="EMBL" id="VDN46640.1"/>
    </source>
</evidence>
<organism evidence="1 2">
    <name type="scientific">Petrocella atlantisensis</name>
    <dbReference type="NCBI Taxonomy" id="2173034"/>
    <lineage>
        <taxon>Bacteria</taxon>
        <taxon>Bacillati</taxon>
        <taxon>Bacillota</taxon>
        <taxon>Clostridia</taxon>
        <taxon>Lachnospirales</taxon>
        <taxon>Vallitaleaceae</taxon>
        <taxon>Petrocella</taxon>
    </lineage>
</organism>
<evidence type="ECO:0008006" key="3">
    <source>
        <dbReference type="Google" id="ProtNLM"/>
    </source>
</evidence>